<protein>
    <recommendedName>
        <fullName evidence="3">Proteasome assembly chaperone 3</fullName>
    </recommendedName>
</protein>
<organism evidence="1 2">
    <name type="scientific">Halocaridina rubra</name>
    <name type="common">Hawaiian red shrimp</name>
    <dbReference type="NCBI Taxonomy" id="373956"/>
    <lineage>
        <taxon>Eukaryota</taxon>
        <taxon>Metazoa</taxon>
        <taxon>Ecdysozoa</taxon>
        <taxon>Arthropoda</taxon>
        <taxon>Crustacea</taxon>
        <taxon>Multicrustacea</taxon>
        <taxon>Malacostraca</taxon>
        <taxon>Eumalacostraca</taxon>
        <taxon>Eucarida</taxon>
        <taxon>Decapoda</taxon>
        <taxon>Pleocyemata</taxon>
        <taxon>Caridea</taxon>
        <taxon>Atyoidea</taxon>
        <taxon>Atyidae</taxon>
        <taxon>Halocaridina</taxon>
    </lineage>
</organism>
<dbReference type="GO" id="GO:0043248">
    <property type="term" value="P:proteasome assembly"/>
    <property type="evidence" value="ECO:0007669"/>
    <property type="project" value="InterPro"/>
</dbReference>
<gene>
    <name evidence="1" type="ORF">SK128_026586</name>
</gene>
<comment type="caution">
    <text evidence="1">The sequence shown here is derived from an EMBL/GenBank/DDBJ whole genome shotgun (WGS) entry which is preliminary data.</text>
</comment>
<proteinExistence type="predicted"/>
<dbReference type="PANTHER" id="PTHR31051:SF1">
    <property type="entry name" value="PROTEASOME ASSEMBLY CHAPERONE 3"/>
    <property type="match status" value="1"/>
</dbReference>
<dbReference type="InterPro" id="IPR018788">
    <property type="entry name" value="Proteasome_assmbl_chp_3"/>
</dbReference>
<dbReference type="Proteomes" id="UP001381693">
    <property type="component" value="Unassembled WGS sequence"/>
</dbReference>
<dbReference type="EMBL" id="JAXCGZ010017205">
    <property type="protein sequence ID" value="KAK7068542.1"/>
    <property type="molecule type" value="Genomic_DNA"/>
</dbReference>
<accession>A0AAN9A3V7</accession>
<dbReference type="PANTHER" id="PTHR31051">
    <property type="entry name" value="PROTEASOME ASSEMBLY CHAPERONE 3"/>
    <property type="match status" value="1"/>
</dbReference>
<dbReference type="Gene3D" id="3.30.230.90">
    <property type="match status" value="1"/>
</dbReference>
<evidence type="ECO:0008006" key="3">
    <source>
        <dbReference type="Google" id="ProtNLM"/>
    </source>
</evidence>
<keyword evidence="2" id="KW-1185">Reference proteome</keyword>
<evidence type="ECO:0000313" key="2">
    <source>
        <dbReference type="Proteomes" id="UP001381693"/>
    </source>
</evidence>
<dbReference type="InterPro" id="IPR053720">
    <property type="entry name" value="Psm_Assembly_Chaperone"/>
</dbReference>
<reference evidence="1 2" key="1">
    <citation type="submission" date="2023-11" db="EMBL/GenBank/DDBJ databases">
        <title>Halocaridina rubra genome assembly.</title>
        <authorList>
            <person name="Smith C."/>
        </authorList>
    </citation>
    <scope>NUCLEOTIDE SEQUENCE [LARGE SCALE GENOMIC DNA]</scope>
    <source>
        <strain evidence="1">EP-1</strain>
        <tissue evidence="1">Whole</tissue>
    </source>
</reference>
<sequence length="143" mass="15883">MASLLDDSVNVPRCAAHEAAVRPASVRTQVFAKLINNVQTDFCIINYSNRVLIFITQCAKIGNLFSVRQDTAQKNGITSPSPLFIYEISCLLGSDSEEITQAIRSLAEKLYINKPILLSLTLPVPDHRTVILLSEALLEHKCW</sequence>
<evidence type="ECO:0000313" key="1">
    <source>
        <dbReference type="EMBL" id="KAK7068542.1"/>
    </source>
</evidence>
<dbReference type="Pfam" id="PF10178">
    <property type="entry name" value="PAC3"/>
    <property type="match status" value="1"/>
</dbReference>
<dbReference type="AlphaFoldDB" id="A0AAN9A3V7"/>
<name>A0AAN9A3V7_HALRR</name>